<evidence type="ECO:0000256" key="4">
    <source>
        <dbReference type="PROSITE-ProRule" id="PRU00024"/>
    </source>
</evidence>
<evidence type="ECO:0000256" key="5">
    <source>
        <dbReference type="SAM" id="Coils"/>
    </source>
</evidence>
<dbReference type="AlphaFoldDB" id="A0A9D3MID4"/>
<dbReference type="Proteomes" id="UP001044222">
    <property type="component" value="Unassembled WGS sequence"/>
</dbReference>
<proteinExistence type="predicted"/>
<dbReference type="GO" id="GO:0008270">
    <property type="term" value="F:zinc ion binding"/>
    <property type="evidence" value="ECO:0007669"/>
    <property type="project" value="UniProtKB-KW"/>
</dbReference>
<evidence type="ECO:0000256" key="1">
    <source>
        <dbReference type="ARBA" id="ARBA00022723"/>
    </source>
</evidence>
<evidence type="ECO:0000313" key="8">
    <source>
        <dbReference type="EMBL" id="KAG5849410.1"/>
    </source>
</evidence>
<gene>
    <name evidence="8" type="ORF">ANANG_G00110090</name>
</gene>
<dbReference type="PANTHER" id="PTHR25465">
    <property type="entry name" value="B-BOX DOMAIN CONTAINING"/>
    <property type="match status" value="1"/>
</dbReference>
<dbReference type="EMBL" id="JAFIRN010000005">
    <property type="protein sequence ID" value="KAG5849410.1"/>
    <property type="molecule type" value="Genomic_DNA"/>
</dbReference>
<dbReference type="InterPro" id="IPR051051">
    <property type="entry name" value="E3_ubiq-ligase_TRIM/RNF"/>
</dbReference>
<keyword evidence="5" id="KW-0175">Coiled coil</keyword>
<dbReference type="SMART" id="SM00336">
    <property type="entry name" value="BBOX"/>
    <property type="match status" value="2"/>
</dbReference>
<keyword evidence="1" id="KW-0479">Metal-binding</keyword>
<evidence type="ECO:0000259" key="7">
    <source>
        <dbReference type="PROSITE" id="PS50119"/>
    </source>
</evidence>
<keyword evidence="3" id="KW-0862">Zinc</keyword>
<evidence type="ECO:0000256" key="2">
    <source>
        <dbReference type="ARBA" id="ARBA00022771"/>
    </source>
</evidence>
<feature type="coiled-coil region" evidence="5">
    <location>
        <begin position="245"/>
        <end position="337"/>
    </location>
</feature>
<comment type="caution">
    <text evidence="8">The sequence shown here is derived from an EMBL/GenBank/DDBJ whole genome shotgun (WGS) entry which is preliminary data.</text>
</comment>
<feature type="domain" description="B box-type" evidence="7">
    <location>
        <begin position="189"/>
        <end position="230"/>
    </location>
</feature>
<dbReference type="Pfam" id="PF00643">
    <property type="entry name" value="zf-B_box"/>
    <property type="match status" value="1"/>
</dbReference>
<dbReference type="PROSITE" id="PS50119">
    <property type="entry name" value="ZF_BBOX"/>
    <property type="match status" value="1"/>
</dbReference>
<name>A0A9D3MID4_ANGAN</name>
<dbReference type="Gene3D" id="3.30.160.60">
    <property type="entry name" value="Classic Zinc Finger"/>
    <property type="match status" value="1"/>
</dbReference>
<dbReference type="CDD" id="cd19802">
    <property type="entry name" value="Bbox1_TRIM8-like"/>
    <property type="match status" value="1"/>
</dbReference>
<dbReference type="InterPro" id="IPR000315">
    <property type="entry name" value="Znf_B-box"/>
</dbReference>
<evidence type="ECO:0000313" key="9">
    <source>
        <dbReference type="Proteomes" id="UP001044222"/>
    </source>
</evidence>
<accession>A0A9D3MID4</accession>
<protein>
    <recommendedName>
        <fullName evidence="7">B box-type domain-containing protein</fullName>
    </recommendedName>
</protein>
<keyword evidence="9" id="KW-1185">Reference proteome</keyword>
<dbReference type="Gene3D" id="4.10.830.40">
    <property type="match status" value="1"/>
</dbReference>
<feature type="compositionally biased region" description="Basic and acidic residues" evidence="6">
    <location>
        <begin position="97"/>
        <end position="114"/>
    </location>
</feature>
<evidence type="ECO:0000256" key="3">
    <source>
        <dbReference type="ARBA" id="ARBA00022833"/>
    </source>
</evidence>
<feature type="region of interest" description="Disordered" evidence="6">
    <location>
        <begin position="1"/>
        <end position="30"/>
    </location>
</feature>
<dbReference type="PANTHER" id="PTHR25465:SF35">
    <property type="entry name" value="E3 UBIQUITIN_ISG15 LIGASE TRIM25-RELATED"/>
    <property type="match status" value="1"/>
</dbReference>
<feature type="region of interest" description="Disordered" evidence="6">
    <location>
        <begin position="78"/>
        <end position="133"/>
    </location>
</feature>
<keyword evidence="2 4" id="KW-0863">Zinc-finger</keyword>
<sequence>MPLQENAGSPPSYRVDTVSAGPASRKCGAAPLRGRITAPSAERSTGRCLLLIDTEGAHLPPLWEHKDAGRFSLQIARMEKCPPPPPPHSYLTSPSGLERDGRPPFPGRRGEKEGTLLPPPPPPPSSTARAASAGPDGSVRCSYCASPGQQVAVKTCLVCGASMCATHLRHHLESPEFQAHPLVAPVADVSAWRCAEHQEAKKIYCRDCAACVCTVCTVIGAHRDHACVGVAEAEGQLRGSLRDDMKKMKENEEVIRSRVASLQEKEQNIQETLDQSRDSLRQQYQAMREALDRQELMALQVVDREERRVLGGVQAQLELLQEELRSIQTSLDTLEGLSNSKGAERVKGQAFIMEYSKISESVTAMSSPLGELEPLQEVDRARLGQLEEWAERRLKALFLQATMDRDALRLL</sequence>
<evidence type="ECO:0000256" key="6">
    <source>
        <dbReference type="SAM" id="MobiDB-lite"/>
    </source>
</evidence>
<reference evidence="8" key="1">
    <citation type="submission" date="2021-01" db="EMBL/GenBank/DDBJ databases">
        <title>A chromosome-scale assembly of European eel, Anguilla anguilla.</title>
        <authorList>
            <person name="Henkel C."/>
            <person name="Jong-Raadsen S.A."/>
            <person name="Dufour S."/>
            <person name="Weltzien F.-A."/>
            <person name="Palstra A.P."/>
            <person name="Pelster B."/>
            <person name="Spaink H.P."/>
            <person name="Van Den Thillart G.E."/>
            <person name="Jansen H."/>
            <person name="Zahm M."/>
            <person name="Klopp C."/>
            <person name="Cedric C."/>
            <person name="Louis A."/>
            <person name="Berthelot C."/>
            <person name="Parey E."/>
            <person name="Roest Crollius H."/>
            <person name="Montfort J."/>
            <person name="Robinson-Rechavi M."/>
            <person name="Bucao C."/>
            <person name="Bouchez O."/>
            <person name="Gislard M."/>
            <person name="Lluch J."/>
            <person name="Milhes M."/>
            <person name="Lampietro C."/>
            <person name="Lopez Roques C."/>
            <person name="Donnadieu C."/>
            <person name="Braasch I."/>
            <person name="Desvignes T."/>
            <person name="Postlethwait J."/>
            <person name="Bobe J."/>
            <person name="Guiguen Y."/>
            <person name="Dirks R."/>
        </authorList>
    </citation>
    <scope>NUCLEOTIDE SEQUENCE</scope>
    <source>
        <strain evidence="8">Tag_6206</strain>
        <tissue evidence="8">Liver</tissue>
    </source>
</reference>
<organism evidence="8 9">
    <name type="scientific">Anguilla anguilla</name>
    <name type="common">European freshwater eel</name>
    <name type="synonym">Muraena anguilla</name>
    <dbReference type="NCBI Taxonomy" id="7936"/>
    <lineage>
        <taxon>Eukaryota</taxon>
        <taxon>Metazoa</taxon>
        <taxon>Chordata</taxon>
        <taxon>Craniata</taxon>
        <taxon>Vertebrata</taxon>
        <taxon>Euteleostomi</taxon>
        <taxon>Actinopterygii</taxon>
        <taxon>Neopterygii</taxon>
        <taxon>Teleostei</taxon>
        <taxon>Anguilliformes</taxon>
        <taxon>Anguillidae</taxon>
        <taxon>Anguilla</taxon>
    </lineage>
</organism>
<dbReference type="SUPFAM" id="SSF57845">
    <property type="entry name" value="B-box zinc-binding domain"/>
    <property type="match status" value="1"/>
</dbReference>